<sequence length="92" mass="10089">MTTFGHLEDTDIDIAIDDSEAGERRGMELAARIRAVAAQDPELAQDLVDELIVALDRAMNGTFREYLDQEPQDEADRLLTEGGSGISPVRNS</sequence>
<accession>A0A919TT05</accession>
<organism evidence="2 3">
    <name type="scientific">Paractinoplanes tereljensis</name>
    <dbReference type="NCBI Taxonomy" id="571912"/>
    <lineage>
        <taxon>Bacteria</taxon>
        <taxon>Bacillati</taxon>
        <taxon>Actinomycetota</taxon>
        <taxon>Actinomycetes</taxon>
        <taxon>Micromonosporales</taxon>
        <taxon>Micromonosporaceae</taxon>
        <taxon>Paractinoplanes</taxon>
    </lineage>
</organism>
<dbReference type="Proteomes" id="UP000623608">
    <property type="component" value="Unassembled WGS sequence"/>
</dbReference>
<evidence type="ECO:0000256" key="1">
    <source>
        <dbReference type="SAM" id="MobiDB-lite"/>
    </source>
</evidence>
<evidence type="ECO:0000313" key="3">
    <source>
        <dbReference type="Proteomes" id="UP000623608"/>
    </source>
</evidence>
<reference evidence="2" key="1">
    <citation type="submission" date="2021-01" db="EMBL/GenBank/DDBJ databases">
        <title>Whole genome shotgun sequence of Actinoplanes tereljensis NBRC 105297.</title>
        <authorList>
            <person name="Komaki H."/>
            <person name="Tamura T."/>
        </authorList>
    </citation>
    <scope>NUCLEOTIDE SEQUENCE</scope>
    <source>
        <strain evidence="2">NBRC 105297</strain>
    </source>
</reference>
<gene>
    <name evidence="2" type="ORF">Ate02nite_26250</name>
</gene>
<keyword evidence="3" id="KW-1185">Reference proteome</keyword>
<name>A0A919TT05_9ACTN</name>
<proteinExistence type="predicted"/>
<dbReference type="AlphaFoldDB" id="A0A919TT05"/>
<protein>
    <submittedName>
        <fullName evidence="2">Uncharacterized protein</fullName>
    </submittedName>
</protein>
<feature type="region of interest" description="Disordered" evidence="1">
    <location>
        <begin position="65"/>
        <end position="92"/>
    </location>
</feature>
<dbReference type="EMBL" id="BOMY01000018">
    <property type="protein sequence ID" value="GIF19895.1"/>
    <property type="molecule type" value="Genomic_DNA"/>
</dbReference>
<dbReference type="RefSeq" id="WP_203804782.1">
    <property type="nucleotide sequence ID" value="NZ_BOMY01000018.1"/>
</dbReference>
<evidence type="ECO:0000313" key="2">
    <source>
        <dbReference type="EMBL" id="GIF19895.1"/>
    </source>
</evidence>
<comment type="caution">
    <text evidence="2">The sequence shown here is derived from an EMBL/GenBank/DDBJ whole genome shotgun (WGS) entry which is preliminary data.</text>
</comment>